<sequence>MQTVMPCQNYDYRPLVQVMRQEDVLFSSLLTKIGDGDPLKEVDVCVRQSPFVTNAVTHNLCPGGVLLFYSNNDADAHNSSLVTGDASVVVSDADDTMGHKSQN</sequence>
<dbReference type="VEuPathDB" id="VectorBase:HLOH_049317"/>
<evidence type="ECO:0000313" key="2">
    <source>
        <dbReference type="Proteomes" id="UP000821853"/>
    </source>
</evidence>
<evidence type="ECO:0000313" key="1">
    <source>
        <dbReference type="EMBL" id="KAH9360135.1"/>
    </source>
</evidence>
<gene>
    <name evidence="1" type="ORF">HPB48_016304</name>
</gene>
<organism evidence="1 2">
    <name type="scientific">Haemaphysalis longicornis</name>
    <name type="common">Bush tick</name>
    <dbReference type="NCBI Taxonomy" id="44386"/>
    <lineage>
        <taxon>Eukaryota</taxon>
        <taxon>Metazoa</taxon>
        <taxon>Ecdysozoa</taxon>
        <taxon>Arthropoda</taxon>
        <taxon>Chelicerata</taxon>
        <taxon>Arachnida</taxon>
        <taxon>Acari</taxon>
        <taxon>Parasitiformes</taxon>
        <taxon>Ixodida</taxon>
        <taxon>Ixodoidea</taxon>
        <taxon>Ixodidae</taxon>
        <taxon>Haemaphysalinae</taxon>
        <taxon>Haemaphysalis</taxon>
    </lineage>
</organism>
<keyword evidence="2" id="KW-1185">Reference proteome</keyword>
<accession>A0A9J6FBK4</accession>
<comment type="caution">
    <text evidence="1">The sequence shown here is derived from an EMBL/GenBank/DDBJ whole genome shotgun (WGS) entry which is preliminary data.</text>
</comment>
<name>A0A9J6FBK4_HAELO</name>
<dbReference type="Proteomes" id="UP000821853">
    <property type="component" value="Chromosome 1"/>
</dbReference>
<proteinExistence type="predicted"/>
<protein>
    <submittedName>
        <fullName evidence="1">Uncharacterized protein</fullName>
    </submittedName>
</protein>
<reference evidence="1 2" key="1">
    <citation type="journal article" date="2020" name="Cell">
        <title>Large-Scale Comparative Analyses of Tick Genomes Elucidate Their Genetic Diversity and Vector Capacities.</title>
        <authorList>
            <consortium name="Tick Genome and Microbiome Consortium (TIGMIC)"/>
            <person name="Jia N."/>
            <person name="Wang J."/>
            <person name="Shi W."/>
            <person name="Du L."/>
            <person name="Sun Y."/>
            <person name="Zhan W."/>
            <person name="Jiang J.F."/>
            <person name="Wang Q."/>
            <person name="Zhang B."/>
            <person name="Ji P."/>
            <person name="Bell-Sakyi L."/>
            <person name="Cui X.M."/>
            <person name="Yuan T.T."/>
            <person name="Jiang B.G."/>
            <person name="Yang W.F."/>
            <person name="Lam T.T."/>
            <person name="Chang Q.C."/>
            <person name="Ding S.J."/>
            <person name="Wang X.J."/>
            <person name="Zhu J.G."/>
            <person name="Ruan X.D."/>
            <person name="Zhao L."/>
            <person name="Wei J.T."/>
            <person name="Ye R.Z."/>
            <person name="Que T.C."/>
            <person name="Du C.H."/>
            <person name="Zhou Y.H."/>
            <person name="Cheng J.X."/>
            <person name="Dai P.F."/>
            <person name="Guo W.B."/>
            <person name="Han X.H."/>
            <person name="Huang E.J."/>
            <person name="Li L.F."/>
            <person name="Wei W."/>
            <person name="Gao Y.C."/>
            <person name="Liu J.Z."/>
            <person name="Shao H.Z."/>
            <person name="Wang X."/>
            <person name="Wang C.C."/>
            <person name="Yang T.C."/>
            <person name="Huo Q.B."/>
            <person name="Li W."/>
            <person name="Chen H.Y."/>
            <person name="Chen S.E."/>
            <person name="Zhou L.G."/>
            <person name="Ni X.B."/>
            <person name="Tian J.H."/>
            <person name="Sheng Y."/>
            <person name="Liu T."/>
            <person name="Pan Y.S."/>
            <person name="Xia L.Y."/>
            <person name="Li J."/>
            <person name="Zhao F."/>
            <person name="Cao W.C."/>
        </authorList>
    </citation>
    <scope>NUCLEOTIDE SEQUENCE [LARGE SCALE GENOMIC DNA]</scope>
    <source>
        <strain evidence="1">HaeL-2018</strain>
    </source>
</reference>
<dbReference type="AlphaFoldDB" id="A0A9J6FBK4"/>
<dbReference type="EMBL" id="JABSTR010000001">
    <property type="protein sequence ID" value="KAH9360135.1"/>
    <property type="molecule type" value="Genomic_DNA"/>
</dbReference>
<dbReference type="OrthoDB" id="6512546at2759"/>